<comment type="caution">
    <text evidence="1">The sequence shown here is derived from an EMBL/GenBank/DDBJ whole genome shotgun (WGS) entry which is preliminary data.</text>
</comment>
<organism evidence="1 2">
    <name type="scientific">Variovorax boronicumulans</name>
    <dbReference type="NCBI Taxonomy" id="436515"/>
    <lineage>
        <taxon>Bacteria</taxon>
        <taxon>Pseudomonadati</taxon>
        <taxon>Pseudomonadota</taxon>
        <taxon>Betaproteobacteria</taxon>
        <taxon>Burkholderiales</taxon>
        <taxon>Comamonadaceae</taxon>
        <taxon>Variovorax</taxon>
    </lineage>
</organism>
<proteinExistence type="predicted"/>
<evidence type="ECO:0000313" key="1">
    <source>
        <dbReference type="EMBL" id="MDP9897406.1"/>
    </source>
</evidence>
<name>A0AAW8DC87_9BURK</name>
<dbReference type="Pfam" id="PF02586">
    <property type="entry name" value="SRAP"/>
    <property type="match status" value="1"/>
</dbReference>
<dbReference type="Proteomes" id="UP001242045">
    <property type="component" value="Unassembled WGS sequence"/>
</dbReference>
<dbReference type="GO" id="GO:0003697">
    <property type="term" value="F:single-stranded DNA binding"/>
    <property type="evidence" value="ECO:0007669"/>
    <property type="project" value="InterPro"/>
</dbReference>
<dbReference type="AlphaFoldDB" id="A0AAW8DC87"/>
<dbReference type="GO" id="GO:0106300">
    <property type="term" value="P:protein-DNA covalent cross-linking repair"/>
    <property type="evidence" value="ECO:0007669"/>
    <property type="project" value="InterPro"/>
</dbReference>
<dbReference type="InterPro" id="IPR003738">
    <property type="entry name" value="SRAP"/>
</dbReference>
<dbReference type="Gene3D" id="3.90.1680.10">
    <property type="entry name" value="SOS response associated peptidase-like"/>
    <property type="match status" value="1"/>
</dbReference>
<sequence>MCYSQQVSQDFHRLMRTFGAKLSTKEFLALYQRRQRGERVLIPKGMDEAFLASSDPSLGEIRDLIRGHLACESTRLEELLFAQRTRLVDAERKLAVKFTKGATESKRIAGDKIEDAKIKLADLRRREPKMRDSRIYPSSYALVMVVEDGERKIMPMRYLCRPAGKPASYDERYPGTYNARRNSLNGYWKGLWGHSHGLILSTAFFEHVKQHRKEGRELEPGEKEVDMVLEFRPQPEQEMFVACLWSRWTAPGEPDLLSFAAITDEPPPEVEAAGHDRCIIPIDPANVDAWLNPDSRLLEQQEAILDERERPYYEHRLAA</sequence>
<reference evidence="1" key="1">
    <citation type="submission" date="2023-07" db="EMBL/GenBank/DDBJ databases">
        <title>Sorghum-associated microbial communities from plants grown in Nebraska, USA.</title>
        <authorList>
            <person name="Schachtman D."/>
        </authorList>
    </citation>
    <scope>NUCLEOTIDE SEQUENCE</scope>
    <source>
        <strain evidence="1">DS3754</strain>
    </source>
</reference>
<accession>A0AAW8DC87</accession>
<dbReference type="SUPFAM" id="SSF143081">
    <property type="entry name" value="BB1717-like"/>
    <property type="match status" value="1"/>
</dbReference>
<dbReference type="InterPro" id="IPR036590">
    <property type="entry name" value="SRAP-like"/>
</dbReference>
<evidence type="ECO:0000313" key="2">
    <source>
        <dbReference type="Proteomes" id="UP001242045"/>
    </source>
</evidence>
<protein>
    <submittedName>
        <fullName evidence="1">SOS response-associated peptidase YedK</fullName>
    </submittedName>
</protein>
<dbReference type="RefSeq" id="WP_307687340.1">
    <property type="nucleotide sequence ID" value="NZ_JAUSRD010000027.1"/>
</dbReference>
<gene>
    <name evidence="1" type="ORF">J2W31_006550</name>
</gene>
<dbReference type="EMBL" id="JAUSRD010000027">
    <property type="protein sequence ID" value="MDP9897406.1"/>
    <property type="molecule type" value="Genomic_DNA"/>
</dbReference>